<sequence>MTNPATSTIPSAPTRGRAATVLLIAGFVLAAFNMRPALAGISPLLGQIMADTGLSPAGAGAITTVMVVCLGVLAPLAPLLSARVGLDRTLLAGLLILTSGVVLRSLDGLVGLYLGAAVAGTAIAIMNVIMPAAVKQHFPDRIGLLTSVYVTGLVVGAAAASGLMVPLQQVTGYGWRVIAASAAVPALAAALLWLPQAVRAPARPSAPARRRLYHSLLRRPITWHVTAYMGLQSFVFYATLAWLPTVFTDAGFPVDHAGYLLGLAQLVPVAATLTVPVHAGRFRTQVPHILISSVLTIAGLAAVWLAPATMPWAWMIVLGLGQGASIALALLIITLRAPDPESVTALSAVAQGVGYVLAAAGPVLIGLLHEFSGGWGVPFAVLIGVCVAQTVFGWFAGRPSPR</sequence>
<feature type="transmembrane region" description="Helical" evidence="5">
    <location>
        <begin position="345"/>
        <end position="369"/>
    </location>
</feature>
<proteinExistence type="predicted"/>
<feature type="domain" description="Major facilitator superfamily (MFS) profile" evidence="6">
    <location>
        <begin position="19"/>
        <end position="401"/>
    </location>
</feature>
<dbReference type="EMBL" id="FNKK01000002">
    <property type="protein sequence ID" value="SDQ36170.1"/>
    <property type="molecule type" value="Genomic_DNA"/>
</dbReference>
<evidence type="ECO:0000256" key="4">
    <source>
        <dbReference type="ARBA" id="ARBA00023136"/>
    </source>
</evidence>
<feature type="transmembrane region" description="Helical" evidence="5">
    <location>
        <begin position="312"/>
        <end position="333"/>
    </location>
</feature>
<evidence type="ECO:0000256" key="3">
    <source>
        <dbReference type="ARBA" id="ARBA00022989"/>
    </source>
</evidence>
<feature type="transmembrane region" description="Helical" evidence="5">
    <location>
        <begin position="55"/>
        <end position="77"/>
    </location>
</feature>
<dbReference type="Gene3D" id="1.20.1250.20">
    <property type="entry name" value="MFS general substrate transporter like domains"/>
    <property type="match status" value="1"/>
</dbReference>
<evidence type="ECO:0000313" key="7">
    <source>
        <dbReference type="EMBL" id="SDQ36170.1"/>
    </source>
</evidence>
<keyword evidence="8" id="KW-1185">Reference proteome</keyword>
<dbReference type="PANTHER" id="PTHR23523:SF2">
    <property type="entry name" value="2-NITROIMIDAZOLE TRANSPORTER"/>
    <property type="match status" value="1"/>
</dbReference>
<comment type="subcellular location">
    <subcellularLocation>
        <location evidence="1">Cell membrane</location>
        <topology evidence="1">Multi-pass membrane protein</topology>
    </subcellularLocation>
</comment>
<evidence type="ECO:0000313" key="8">
    <source>
        <dbReference type="Proteomes" id="UP000217103"/>
    </source>
</evidence>
<feature type="transmembrane region" description="Helical" evidence="5">
    <location>
        <begin position="375"/>
        <end position="396"/>
    </location>
</feature>
<dbReference type="InterPro" id="IPR011701">
    <property type="entry name" value="MFS"/>
</dbReference>
<dbReference type="STRING" id="35622.SAMN04489764_0384"/>
<feature type="transmembrane region" description="Helical" evidence="5">
    <location>
        <begin position="221"/>
        <end position="244"/>
    </location>
</feature>
<protein>
    <submittedName>
        <fullName evidence="7">MFS transporter, CP family, cyanate transporter</fullName>
    </submittedName>
</protein>
<keyword evidence="3 5" id="KW-1133">Transmembrane helix</keyword>
<evidence type="ECO:0000256" key="5">
    <source>
        <dbReference type="SAM" id="Phobius"/>
    </source>
</evidence>
<name>A0A1H1A9B0_9ACTN</name>
<dbReference type="GO" id="GO:0022857">
    <property type="term" value="F:transmembrane transporter activity"/>
    <property type="evidence" value="ECO:0007669"/>
    <property type="project" value="InterPro"/>
</dbReference>
<reference evidence="7 8" key="1">
    <citation type="submission" date="2016-10" db="EMBL/GenBank/DDBJ databases">
        <authorList>
            <person name="de Groot N.N."/>
        </authorList>
    </citation>
    <scope>NUCLEOTIDE SEQUENCE [LARGE SCALE GENOMIC DNA]</scope>
    <source>
        <strain evidence="7 8">DSM 43794</strain>
    </source>
</reference>
<dbReference type="PANTHER" id="PTHR23523">
    <property type="match status" value="1"/>
</dbReference>
<dbReference type="Proteomes" id="UP000217103">
    <property type="component" value="Unassembled WGS sequence"/>
</dbReference>
<accession>A0A1H1A9B0</accession>
<feature type="transmembrane region" description="Helical" evidence="5">
    <location>
        <begin position="289"/>
        <end position="306"/>
    </location>
</feature>
<keyword evidence="2 5" id="KW-0812">Transmembrane</keyword>
<feature type="transmembrane region" description="Helical" evidence="5">
    <location>
        <begin position="142"/>
        <end position="167"/>
    </location>
</feature>
<dbReference type="CDD" id="cd17339">
    <property type="entry name" value="MFS_NIMT_CynX_like"/>
    <property type="match status" value="1"/>
</dbReference>
<dbReference type="InterPro" id="IPR052524">
    <property type="entry name" value="MFS_Cyanate_Porter"/>
</dbReference>
<gene>
    <name evidence="7" type="ORF">SAMN04489764_0384</name>
</gene>
<dbReference type="InterPro" id="IPR036259">
    <property type="entry name" value="MFS_trans_sf"/>
</dbReference>
<feature type="transmembrane region" description="Helical" evidence="5">
    <location>
        <begin position="256"/>
        <end position="277"/>
    </location>
</feature>
<feature type="transmembrane region" description="Helical" evidence="5">
    <location>
        <begin position="89"/>
        <end position="106"/>
    </location>
</feature>
<dbReference type="SUPFAM" id="SSF103473">
    <property type="entry name" value="MFS general substrate transporter"/>
    <property type="match status" value="1"/>
</dbReference>
<dbReference type="InterPro" id="IPR020846">
    <property type="entry name" value="MFS_dom"/>
</dbReference>
<dbReference type="PROSITE" id="PS50850">
    <property type="entry name" value="MFS"/>
    <property type="match status" value="1"/>
</dbReference>
<organism evidence="7 8">
    <name type="scientific">Thermostaphylospora chromogena</name>
    <dbReference type="NCBI Taxonomy" id="35622"/>
    <lineage>
        <taxon>Bacteria</taxon>
        <taxon>Bacillati</taxon>
        <taxon>Actinomycetota</taxon>
        <taxon>Actinomycetes</taxon>
        <taxon>Streptosporangiales</taxon>
        <taxon>Thermomonosporaceae</taxon>
        <taxon>Thermostaphylospora</taxon>
    </lineage>
</organism>
<evidence type="ECO:0000256" key="2">
    <source>
        <dbReference type="ARBA" id="ARBA00022692"/>
    </source>
</evidence>
<feature type="transmembrane region" description="Helical" evidence="5">
    <location>
        <begin position="173"/>
        <end position="194"/>
    </location>
</feature>
<dbReference type="RefSeq" id="WP_242659023.1">
    <property type="nucleotide sequence ID" value="NZ_FNKK01000002.1"/>
</dbReference>
<evidence type="ECO:0000259" key="6">
    <source>
        <dbReference type="PROSITE" id="PS50850"/>
    </source>
</evidence>
<evidence type="ECO:0000256" key="1">
    <source>
        <dbReference type="ARBA" id="ARBA00004651"/>
    </source>
</evidence>
<dbReference type="Pfam" id="PF07690">
    <property type="entry name" value="MFS_1"/>
    <property type="match status" value="1"/>
</dbReference>
<dbReference type="AlphaFoldDB" id="A0A1H1A9B0"/>
<feature type="transmembrane region" description="Helical" evidence="5">
    <location>
        <begin position="112"/>
        <end position="130"/>
    </location>
</feature>
<keyword evidence="4 5" id="KW-0472">Membrane</keyword>
<dbReference type="GO" id="GO:0005886">
    <property type="term" value="C:plasma membrane"/>
    <property type="evidence" value="ECO:0007669"/>
    <property type="project" value="UniProtKB-SubCell"/>
</dbReference>